<evidence type="ECO:0000313" key="1">
    <source>
        <dbReference type="EMBL" id="EPB65903.1"/>
    </source>
</evidence>
<protein>
    <submittedName>
        <fullName evidence="1">Uncharacterized protein</fullName>
    </submittedName>
</protein>
<gene>
    <name evidence="1" type="ORF">ANCCEY_15018</name>
</gene>
<dbReference type="EMBL" id="KE126865">
    <property type="protein sequence ID" value="EPB65903.1"/>
    <property type="molecule type" value="Genomic_DNA"/>
</dbReference>
<keyword evidence="2" id="KW-1185">Reference proteome</keyword>
<name>A0A0D6L5J7_9BILA</name>
<accession>A0A0D6L5J7</accession>
<sequence>MNAHVKKINDEAMQRLRIGNPHDERIYKSINEAIRHEGDFAELCPTEYILECSRAIQYAVTRVEIEGAIIMLLRNLDVVNGSVTAPV</sequence>
<dbReference type="AlphaFoldDB" id="A0A0D6L5J7"/>
<dbReference type="Proteomes" id="UP000054495">
    <property type="component" value="Unassembled WGS sequence"/>
</dbReference>
<organism evidence="1 2">
    <name type="scientific">Ancylostoma ceylanicum</name>
    <dbReference type="NCBI Taxonomy" id="53326"/>
    <lineage>
        <taxon>Eukaryota</taxon>
        <taxon>Metazoa</taxon>
        <taxon>Ecdysozoa</taxon>
        <taxon>Nematoda</taxon>
        <taxon>Chromadorea</taxon>
        <taxon>Rhabditida</taxon>
        <taxon>Rhabditina</taxon>
        <taxon>Rhabditomorpha</taxon>
        <taxon>Strongyloidea</taxon>
        <taxon>Ancylostomatidae</taxon>
        <taxon>Ancylostomatinae</taxon>
        <taxon>Ancylostoma</taxon>
    </lineage>
</organism>
<proteinExistence type="predicted"/>
<reference evidence="1 2" key="1">
    <citation type="submission" date="2013-05" db="EMBL/GenBank/DDBJ databases">
        <title>Draft genome of the parasitic nematode Anyclostoma ceylanicum.</title>
        <authorList>
            <person name="Mitreva M."/>
        </authorList>
    </citation>
    <scope>NUCLEOTIDE SEQUENCE [LARGE SCALE GENOMIC DNA]</scope>
</reference>
<evidence type="ECO:0000313" key="2">
    <source>
        <dbReference type="Proteomes" id="UP000054495"/>
    </source>
</evidence>